<name>A0A2H3KF41_9FLAO</name>
<dbReference type="EMBL" id="VFPJ01000001">
    <property type="protein sequence ID" value="TQM40530.1"/>
    <property type="molecule type" value="Genomic_DNA"/>
</dbReference>
<evidence type="ECO:0000313" key="4">
    <source>
        <dbReference type="Proteomes" id="UP000320773"/>
    </source>
</evidence>
<dbReference type="RefSeq" id="WP_014082723.1">
    <property type="nucleotide sequence ID" value="NZ_CBCSFI010000004.1"/>
</dbReference>
<dbReference type="Proteomes" id="UP000220828">
    <property type="component" value="Unassembled WGS sequence"/>
</dbReference>
<proteinExistence type="predicted"/>
<accession>A0A2H3KF41</accession>
<comment type="caution">
    <text evidence="1">The sequence shown here is derived from an EMBL/GenBank/DDBJ whole genome shotgun (WGS) entry which is preliminary data.</text>
</comment>
<dbReference type="Proteomes" id="UP000320773">
    <property type="component" value="Unassembled WGS sequence"/>
</dbReference>
<dbReference type="OMA" id="SCFEITE"/>
<dbReference type="AlphaFoldDB" id="A0A2H3KF41"/>
<dbReference type="OrthoDB" id="978751at2"/>
<protein>
    <recommendedName>
        <fullName evidence="5">Lipoprotein</fullName>
    </recommendedName>
</protein>
<sequence>MKKLIFYSFCLLLTGCFNITETVKYGTNHSGSYGLQVDFSNSWLKTKTAIMLEEVEGTKIPNEAEIKSRLLQFKTTISKINGISDIVTSTDFDHYIFKVQFHFQSLEALNKALNQLDNQKKIVHFKEDKGQFERIAAYPLPKKLIEKEDKKDDLLKAYIMAIYTFDTEILSAQNAASKISKSKKTVFLKHNVWSVLQHTAQMDNKIELKTNNLTQ</sequence>
<evidence type="ECO:0000313" key="1">
    <source>
        <dbReference type="EMBL" id="PDS27119.1"/>
    </source>
</evidence>
<gene>
    <name evidence="1" type="ORF">B0A77_00195</name>
    <name evidence="2" type="ORF">BC670_1421</name>
</gene>
<evidence type="ECO:0000313" key="3">
    <source>
        <dbReference type="Proteomes" id="UP000220828"/>
    </source>
</evidence>
<organism evidence="1 3">
    <name type="scientific">Flavobacterium branchiophilum</name>
    <dbReference type="NCBI Taxonomy" id="55197"/>
    <lineage>
        <taxon>Bacteria</taxon>
        <taxon>Pseudomonadati</taxon>
        <taxon>Bacteroidota</taxon>
        <taxon>Flavobacteriia</taxon>
        <taxon>Flavobacteriales</taxon>
        <taxon>Flavobacteriaceae</taxon>
        <taxon>Flavobacterium</taxon>
    </lineage>
</organism>
<dbReference type="EMBL" id="PCMW01000004">
    <property type="protein sequence ID" value="PDS27119.1"/>
    <property type="molecule type" value="Genomic_DNA"/>
</dbReference>
<evidence type="ECO:0000313" key="2">
    <source>
        <dbReference type="EMBL" id="TQM40530.1"/>
    </source>
</evidence>
<evidence type="ECO:0008006" key="5">
    <source>
        <dbReference type="Google" id="ProtNLM"/>
    </source>
</evidence>
<reference evidence="2 4" key="2">
    <citation type="submission" date="2019-06" db="EMBL/GenBank/DDBJ databases">
        <title>Genomic Encyclopedia of Archaeal and Bacterial Type Strains, Phase II (KMG-II): from individual species to whole genera.</title>
        <authorList>
            <person name="Goeker M."/>
        </authorList>
    </citation>
    <scope>NUCLEOTIDE SEQUENCE [LARGE SCALE GENOMIC DNA]</scope>
    <source>
        <strain evidence="2 4">DSM 24789</strain>
    </source>
</reference>
<reference evidence="1 3" key="1">
    <citation type="submission" date="2017-09" db="EMBL/GenBank/DDBJ databases">
        <title>Whole genomes of Flavobacteriaceae.</title>
        <authorList>
            <person name="Stine C."/>
            <person name="Li C."/>
            <person name="Tadesse D."/>
        </authorList>
    </citation>
    <scope>NUCLEOTIDE SEQUENCE [LARGE SCALE GENOMIC DNA]</scope>
    <source>
        <strain evidence="1 3">ATCC 35036</strain>
    </source>
</reference>
<dbReference type="PROSITE" id="PS51257">
    <property type="entry name" value="PROKAR_LIPOPROTEIN"/>
    <property type="match status" value="1"/>
</dbReference>